<evidence type="ECO:0000313" key="2">
    <source>
        <dbReference type="EMBL" id="KAJ7361869.1"/>
    </source>
</evidence>
<dbReference type="InterPro" id="IPR011992">
    <property type="entry name" value="EF-hand-dom_pair"/>
</dbReference>
<keyword evidence="3" id="KW-1185">Reference proteome</keyword>
<gene>
    <name evidence="2" type="ORF">OS493_014514</name>
</gene>
<accession>A0A9X0CMZ5</accession>
<dbReference type="SUPFAM" id="SSF47473">
    <property type="entry name" value="EF-hand"/>
    <property type="match status" value="1"/>
</dbReference>
<dbReference type="PANTHER" id="PTHR15077">
    <property type="entry name" value="FAS-ASSOCIATING DEATH DOMAIN-CONTAINING PROTEIN FADD"/>
    <property type="match status" value="1"/>
</dbReference>
<dbReference type="OrthoDB" id="20872at2759"/>
<dbReference type="EMBL" id="MU827308">
    <property type="protein sequence ID" value="KAJ7361869.1"/>
    <property type="molecule type" value="Genomic_DNA"/>
</dbReference>
<comment type="caution">
    <text evidence="2">The sequence shown here is derived from an EMBL/GenBank/DDBJ whole genome shotgun (WGS) entry which is preliminary data.</text>
</comment>
<dbReference type="AlphaFoldDB" id="A0A9X0CMZ5"/>
<dbReference type="Proteomes" id="UP001163046">
    <property type="component" value="Unassembled WGS sequence"/>
</dbReference>
<reference evidence="2" key="1">
    <citation type="submission" date="2023-01" db="EMBL/GenBank/DDBJ databases">
        <title>Genome assembly of the deep-sea coral Lophelia pertusa.</title>
        <authorList>
            <person name="Herrera S."/>
            <person name="Cordes E."/>
        </authorList>
    </citation>
    <scope>NUCLEOTIDE SEQUENCE</scope>
    <source>
        <strain evidence="2">USNM1676648</strain>
        <tissue evidence="2">Polyp</tissue>
    </source>
</reference>
<evidence type="ECO:0000313" key="3">
    <source>
        <dbReference type="Proteomes" id="UP001163046"/>
    </source>
</evidence>
<sequence length="192" mass="21927">MWWKTAPLDKKLAGIFKLLNKSQPLDVPALQQVIMKLDSSVDEESAKSKAELLVQTLDDKDQGYIDVDQWVNWVLQLPEDEINKLIKFTIIPAEMGAQTPHSRARSEGESTISSELLVDVASKIGEKDWIPLARELGFTRQEIRDVKNKFPHRSREQVYQVLVLWRQKMGREATDATLELSLRNSGMELPSN</sequence>
<dbReference type="InterPro" id="IPR011029">
    <property type="entry name" value="DEATH-like_dom_sf"/>
</dbReference>
<name>A0A9X0CMZ5_9CNID</name>
<dbReference type="PANTHER" id="PTHR15077:SF9">
    <property type="entry name" value="C-TERMINAL OF ROC (COR) DOMAIN-CONTAINING PROTEIN"/>
    <property type="match status" value="1"/>
</dbReference>
<proteinExistence type="predicted"/>
<dbReference type="SUPFAM" id="SSF47986">
    <property type="entry name" value="DEATH domain"/>
    <property type="match status" value="1"/>
</dbReference>
<dbReference type="PROSITE" id="PS50017">
    <property type="entry name" value="DEATH_DOMAIN"/>
    <property type="match status" value="1"/>
</dbReference>
<feature type="domain" description="Death" evidence="1">
    <location>
        <begin position="114"/>
        <end position="187"/>
    </location>
</feature>
<dbReference type="Pfam" id="PF00531">
    <property type="entry name" value="Death"/>
    <property type="match status" value="1"/>
</dbReference>
<organism evidence="2 3">
    <name type="scientific">Desmophyllum pertusum</name>
    <dbReference type="NCBI Taxonomy" id="174260"/>
    <lineage>
        <taxon>Eukaryota</taxon>
        <taxon>Metazoa</taxon>
        <taxon>Cnidaria</taxon>
        <taxon>Anthozoa</taxon>
        <taxon>Hexacorallia</taxon>
        <taxon>Scleractinia</taxon>
        <taxon>Caryophylliina</taxon>
        <taxon>Caryophylliidae</taxon>
        <taxon>Desmophyllum</taxon>
    </lineage>
</organism>
<dbReference type="InterPro" id="IPR016729">
    <property type="entry name" value="FADD"/>
</dbReference>
<protein>
    <recommendedName>
        <fullName evidence="1">Death domain-containing protein</fullName>
    </recommendedName>
</protein>
<dbReference type="GO" id="GO:0007165">
    <property type="term" value="P:signal transduction"/>
    <property type="evidence" value="ECO:0007669"/>
    <property type="project" value="InterPro"/>
</dbReference>
<dbReference type="Gene3D" id="1.10.533.10">
    <property type="entry name" value="Death Domain, Fas"/>
    <property type="match status" value="1"/>
</dbReference>
<evidence type="ECO:0000259" key="1">
    <source>
        <dbReference type="PROSITE" id="PS50017"/>
    </source>
</evidence>
<dbReference type="CDD" id="cd01670">
    <property type="entry name" value="Death"/>
    <property type="match status" value="1"/>
</dbReference>
<dbReference type="InterPro" id="IPR000488">
    <property type="entry name" value="Death_dom"/>
</dbReference>